<evidence type="ECO:0000256" key="1">
    <source>
        <dbReference type="ARBA" id="ARBA00004191"/>
    </source>
</evidence>
<dbReference type="AlphaFoldDB" id="A0A6G3QWX5"/>
<name>A0A6G3QWX5_9ACTN</name>
<evidence type="ECO:0000256" key="4">
    <source>
        <dbReference type="ARBA" id="ARBA00022729"/>
    </source>
</evidence>
<reference evidence="11" key="1">
    <citation type="submission" date="2020-01" db="EMBL/GenBank/DDBJ databases">
        <title>Insect and environment-associated Actinomycetes.</title>
        <authorList>
            <person name="Currrie C."/>
            <person name="Chevrette M."/>
            <person name="Carlson C."/>
            <person name="Stubbendieck R."/>
            <person name="Wendt-Pienkowski E."/>
        </authorList>
    </citation>
    <scope>NUCLEOTIDE SEQUENCE</scope>
    <source>
        <strain evidence="11">SID14436</strain>
    </source>
</reference>
<evidence type="ECO:0000256" key="6">
    <source>
        <dbReference type="ARBA" id="ARBA00023087"/>
    </source>
</evidence>
<evidence type="ECO:0000256" key="2">
    <source>
        <dbReference type="ARBA" id="ARBA00022512"/>
    </source>
</evidence>
<feature type="compositionally biased region" description="Low complexity" evidence="8">
    <location>
        <begin position="87"/>
        <end position="97"/>
    </location>
</feature>
<evidence type="ECO:0000256" key="9">
    <source>
        <dbReference type="SAM" id="SignalP"/>
    </source>
</evidence>
<feature type="signal peptide" evidence="9">
    <location>
        <begin position="1"/>
        <end position="27"/>
    </location>
</feature>
<accession>A0A6G3QWX5</accession>
<dbReference type="EMBL" id="JAAGMD010000534">
    <property type="protein sequence ID" value="NEA88009.1"/>
    <property type="molecule type" value="Genomic_DNA"/>
</dbReference>
<dbReference type="GO" id="GO:0007155">
    <property type="term" value="P:cell adhesion"/>
    <property type="evidence" value="ECO:0007669"/>
    <property type="project" value="UniProtKB-KW"/>
</dbReference>
<proteinExistence type="predicted"/>
<organism evidence="11">
    <name type="scientific">Streptomyces sp. SID14436</name>
    <dbReference type="NCBI Taxonomy" id="2706070"/>
    <lineage>
        <taxon>Bacteria</taxon>
        <taxon>Bacillati</taxon>
        <taxon>Actinomycetota</taxon>
        <taxon>Actinomycetes</taxon>
        <taxon>Kitasatosporales</taxon>
        <taxon>Streptomycetaceae</taxon>
        <taxon>Streptomyces</taxon>
    </lineage>
</organism>
<sequence>MRRVTRNGVIALAAASGAMAVAGPAYAGAGAEGSAAGSPGLVSGNTVQLPVHVPVNVCGNTVNVVGLLNPAAGNTCVNEDAGGPGAPAGASSAGPGAHADGTAEGSPGVLSGNGVQLPVDLPVNVTGNSVNVVGVGNPAVGNTSANTPGERPGRPADPEAEPPAAPPR</sequence>
<feature type="region of interest" description="Disordered" evidence="8">
    <location>
        <begin position="134"/>
        <end position="168"/>
    </location>
</feature>
<feature type="non-terminal residue" evidence="11">
    <location>
        <position position="168"/>
    </location>
</feature>
<feature type="region of interest" description="Disordered" evidence="8">
    <location>
        <begin position="75"/>
        <end position="113"/>
    </location>
</feature>
<feature type="domain" description="Chaplin" evidence="10">
    <location>
        <begin position="106"/>
        <end position="146"/>
    </location>
</feature>
<keyword evidence="2" id="KW-0134">Cell wall</keyword>
<dbReference type="Pfam" id="PF03777">
    <property type="entry name" value="ChpA-C"/>
    <property type="match status" value="2"/>
</dbReference>
<dbReference type="PROSITE" id="PS51884">
    <property type="entry name" value="CHAPLIN"/>
    <property type="match status" value="2"/>
</dbReference>
<evidence type="ECO:0000256" key="7">
    <source>
        <dbReference type="PROSITE-ProRule" id="PRU01232"/>
    </source>
</evidence>
<evidence type="ECO:0000313" key="11">
    <source>
        <dbReference type="EMBL" id="NEA88009.1"/>
    </source>
</evidence>
<keyword evidence="4 9" id="KW-0732">Signal</keyword>
<evidence type="ECO:0000256" key="5">
    <source>
        <dbReference type="ARBA" id="ARBA00022889"/>
    </source>
</evidence>
<keyword evidence="6 7" id="KW-0034">Amyloid</keyword>
<comment type="caution">
    <text evidence="11">The sequence shown here is derived from an EMBL/GenBank/DDBJ whole genome shotgun (WGS) entry which is preliminary data.</text>
</comment>
<keyword evidence="5" id="KW-0130">Cell adhesion</keyword>
<feature type="domain" description="Chaplin" evidence="10">
    <location>
        <begin position="38"/>
        <end position="78"/>
    </location>
</feature>
<evidence type="ECO:0000256" key="3">
    <source>
        <dbReference type="ARBA" id="ARBA00022525"/>
    </source>
</evidence>
<feature type="chain" id="PRO_5026044115" evidence="9">
    <location>
        <begin position="28"/>
        <end position="168"/>
    </location>
</feature>
<keyword evidence="3" id="KW-0964">Secreted</keyword>
<protein>
    <submittedName>
        <fullName evidence="11">Chaplin</fullName>
    </submittedName>
</protein>
<evidence type="ECO:0000259" key="10">
    <source>
        <dbReference type="PROSITE" id="PS51884"/>
    </source>
</evidence>
<comment type="subcellular location">
    <subcellularLocation>
        <location evidence="1">Secreted</location>
        <location evidence="1">Cell wall</location>
    </subcellularLocation>
</comment>
<gene>
    <name evidence="11" type="ORF">G3I53_18690</name>
</gene>
<evidence type="ECO:0000256" key="8">
    <source>
        <dbReference type="SAM" id="MobiDB-lite"/>
    </source>
</evidence>
<dbReference type="InterPro" id="IPR005528">
    <property type="entry name" value="ChpA-H"/>
</dbReference>
<dbReference type="RefSeq" id="WP_164438566.1">
    <property type="nucleotide sequence ID" value="NZ_JAAGMD010000534.1"/>
</dbReference>